<keyword evidence="1" id="KW-0812">Transmembrane</keyword>
<feature type="transmembrane region" description="Helical" evidence="1">
    <location>
        <begin position="20"/>
        <end position="37"/>
    </location>
</feature>
<dbReference type="AlphaFoldDB" id="A0A397SX60"/>
<keyword evidence="1" id="KW-1133">Transmembrane helix</keyword>
<organism evidence="2 3">
    <name type="scientific">Glomus cerebriforme</name>
    <dbReference type="NCBI Taxonomy" id="658196"/>
    <lineage>
        <taxon>Eukaryota</taxon>
        <taxon>Fungi</taxon>
        <taxon>Fungi incertae sedis</taxon>
        <taxon>Mucoromycota</taxon>
        <taxon>Glomeromycotina</taxon>
        <taxon>Glomeromycetes</taxon>
        <taxon>Glomerales</taxon>
        <taxon>Glomeraceae</taxon>
        <taxon>Glomus</taxon>
    </lineage>
</organism>
<feature type="transmembrane region" description="Helical" evidence="1">
    <location>
        <begin position="43"/>
        <end position="62"/>
    </location>
</feature>
<protein>
    <submittedName>
        <fullName evidence="2">Uncharacterized protein</fullName>
    </submittedName>
</protein>
<sequence length="94" mass="10834">CIYKIKQNFIKSNNKIQNKYNEIILPLSALCIIGLFLRLSKNYFPPLSFFFFTLPTFPLYIAQNLGPIRPLGDSSFGRFSHKCPGYDSSFGRFV</sequence>
<reference evidence="2 3" key="1">
    <citation type="submission" date="2018-06" db="EMBL/GenBank/DDBJ databases">
        <title>Comparative genomics reveals the genomic features of Rhizophagus irregularis, R. cerebriforme, R. diaphanum and Gigaspora rosea, and their symbiotic lifestyle signature.</title>
        <authorList>
            <person name="Morin E."/>
            <person name="San Clemente H."/>
            <person name="Chen E.C.H."/>
            <person name="De La Providencia I."/>
            <person name="Hainaut M."/>
            <person name="Kuo A."/>
            <person name="Kohler A."/>
            <person name="Murat C."/>
            <person name="Tang N."/>
            <person name="Roy S."/>
            <person name="Loubradou J."/>
            <person name="Henrissat B."/>
            <person name="Grigoriev I.V."/>
            <person name="Corradi N."/>
            <person name="Roux C."/>
            <person name="Martin F.M."/>
        </authorList>
    </citation>
    <scope>NUCLEOTIDE SEQUENCE [LARGE SCALE GENOMIC DNA]</scope>
    <source>
        <strain evidence="2 3">DAOM 227022</strain>
    </source>
</reference>
<name>A0A397SX60_9GLOM</name>
<proteinExistence type="predicted"/>
<evidence type="ECO:0000313" key="2">
    <source>
        <dbReference type="EMBL" id="RIA87334.1"/>
    </source>
</evidence>
<evidence type="ECO:0000256" key="1">
    <source>
        <dbReference type="SAM" id="Phobius"/>
    </source>
</evidence>
<dbReference type="Proteomes" id="UP000265703">
    <property type="component" value="Unassembled WGS sequence"/>
</dbReference>
<dbReference type="EMBL" id="QKYT01000313">
    <property type="protein sequence ID" value="RIA87334.1"/>
    <property type="molecule type" value="Genomic_DNA"/>
</dbReference>
<feature type="non-terminal residue" evidence="2">
    <location>
        <position position="1"/>
    </location>
</feature>
<keyword evidence="3" id="KW-1185">Reference proteome</keyword>
<gene>
    <name evidence="2" type="ORF">C1645_777527</name>
</gene>
<keyword evidence="1" id="KW-0472">Membrane</keyword>
<accession>A0A397SX60</accession>
<evidence type="ECO:0000313" key="3">
    <source>
        <dbReference type="Proteomes" id="UP000265703"/>
    </source>
</evidence>
<comment type="caution">
    <text evidence="2">The sequence shown here is derived from an EMBL/GenBank/DDBJ whole genome shotgun (WGS) entry which is preliminary data.</text>
</comment>